<dbReference type="RefSeq" id="WP_155341064.1">
    <property type="nucleotide sequence ID" value="NZ_BAAABN010000008.1"/>
</dbReference>
<evidence type="ECO:0000313" key="1">
    <source>
        <dbReference type="EMBL" id="GES05019.1"/>
    </source>
</evidence>
<dbReference type="Pfam" id="PF18742">
    <property type="entry name" value="DpnII-MboI"/>
    <property type="match status" value="1"/>
</dbReference>
<accession>A0A5M3W9I5</accession>
<gene>
    <name evidence="1" type="ORF">Acor_70870</name>
</gene>
<evidence type="ECO:0000313" key="2">
    <source>
        <dbReference type="Proteomes" id="UP000334990"/>
    </source>
</evidence>
<comment type="caution">
    <text evidence="1">The sequence shown here is derived from an EMBL/GenBank/DDBJ whole genome shotgun (WGS) entry which is preliminary data.</text>
</comment>
<dbReference type="Proteomes" id="UP000334990">
    <property type="component" value="Unassembled WGS sequence"/>
</dbReference>
<proteinExistence type="predicted"/>
<protein>
    <submittedName>
        <fullName evidence="1">Uncharacterized protein</fullName>
    </submittedName>
</protein>
<keyword evidence="2" id="KW-1185">Reference proteome</keyword>
<dbReference type="AlphaFoldDB" id="A0A5M3W9I5"/>
<sequence>MHRAGEATQIAALLREVEDLAELGRIAQDDDESRAEPAVRQLQSRYPAWYGTALAVLPDDLRARFVEQYDAKHPTVSPRIKQFIAHPRQPWVLYHSVPKFFKSHGRWQHSLKQSYEEPLFEQRRLLQEASGRFGLSPGLQQNVTQLTGLFRRLPESLALLALEQRHRPGFVVTDEYDLQRILHAVLRLHFDDVEPEETTPRRAGGSYRIDFVLRREQIAVEAKMTRPTLGAKQIRSQIVDDMFGYRGQANVAALVVVVYDRDRVIQNPTGFEKDINTDDPELLVRVVVAQG</sequence>
<name>A0A5M3W9I5_9ACTN</name>
<dbReference type="EMBL" id="BLAD01000091">
    <property type="protein sequence ID" value="GES05019.1"/>
    <property type="molecule type" value="Genomic_DNA"/>
</dbReference>
<reference evidence="1 2" key="1">
    <citation type="submission" date="2019-10" db="EMBL/GenBank/DDBJ databases">
        <title>Whole genome shotgun sequence of Acrocarpospora corrugata NBRC 13972.</title>
        <authorList>
            <person name="Ichikawa N."/>
            <person name="Kimura A."/>
            <person name="Kitahashi Y."/>
            <person name="Komaki H."/>
            <person name="Oguchi A."/>
        </authorList>
    </citation>
    <scope>NUCLEOTIDE SEQUENCE [LARGE SCALE GENOMIC DNA]</scope>
    <source>
        <strain evidence="1 2">NBRC 13972</strain>
    </source>
</reference>
<dbReference type="OrthoDB" id="2678579at2"/>
<organism evidence="1 2">
    <name type="scientific">Acrocarpospora corrugata</name>
    <dbReference type="NCBI Taxonomy" id="35763"/>
    <lineage>
        <taxon>Bacteria</taxon>
        <taxon>Bacillati</taxon>
        <taxon>Actinomycetota</taxon>
        <taxon>Actinomycetes</taxon>
        <taxon>Streptosporangiales</taxon>
        <taxon>Streptosporangiaceae</taxon>
        <taxon>Acrocarpospora</taxon>
    </lineage>
</organism>